<dbReference type="GO" id="GO:0005783">
    <property type="term" value="C:endoplasmic reticulum"/>
    <property type="evidence" value="ECO:0007669"/>
    <property type="project" value="UniProtKB-ARBA"/>
</dbReference>
<feature type="signal peptide" evidence="4">
    <location>
        <begin position="1"/>
        <end position="20"/>
    </location>
</feature>
<evidence type="ECO:0000256" key="4">
    <source>
        <dbReference type="SAM" id="SignalP"/>
    </source>
</evidence>
<organism evidence="6">
    <name type="scientific">Hirondellea gigas</name>
    <dbReference type="NCBI Taxonomy" id="1518452"/>
    <lineage>
        <taxon>Eukaryota</taxon>
        <taxon>Metazoa</taxon>
        <taxon>Ecdysozoa</taxon>
        <taxon>Arthropoda</taxon>
        <taxon>Crustacea</taxon>
        <taxon>Multicrustacea</taxon>
        <taxon>Malacostraca</taxon>
        <taxon>Eumalacostraca</taxon>
        <taxon>Peracarida</taxon>
        <taxon>Amphipoda</taxon>
        <taxon>Amphilochidea</taxon>
        <taxon>Lysianassida</taxon>
        <taxon>Lysianassidira</taxon>
        <taxon>Lysianassoidea</taxon>
        <taxon>Lysianassidae</taxon>
        <taxon>Hirondellea</taxon>
    </lineage>
</organism>
<protein>
    <submittedName>
        <fullName evidence="6">Stromal cell-derived factor 2-like</fullName>
    </submittedName>
</protein>
<evidence type="ECO:0000256" key="1">
    <source>
        <dbReference type="ARBA" id="ARBA00004613"/>
    </source>
</evidence>
<dbReference type="GO" id="GO:0032991">
    <property type="term" value="C:protein-containing complex"/>
    <property type="evidence" value="ECO:0007669"/>
    <property type="project" value="UniProtKB-ARBA"/>
</dbReference>
<evidence type="ECO:0000259" key="5">
    <source>
        <dbReference type="PROSITE" id="PS50919"/>
    </source>
</evidence>
<dbReference type="EMBL" id="IACT01002254">
    <property type="protein sequence ID" value="LAC21542.1"/>
    <property type="molecule type" value="mRNA"/>
</dbReference>
<feature type="domain" description="MIR" evidence="5">
    <location>
        <begin position="83"/>
        <end position="138"/>
    </location>
</feature>
<dbReference type="PANTHER" id="PTHR46809">
    <property type="entry name" value="STROMAL CELL-DERIVED FACTOR 2-LIKE PROTEIN"/>
    <property type="match status" value="1"/>
</dbReference>
<dbReference type="EMBL" id="IACF01002205">
    <property type="protein sequence ID" value="LAB67867.1"/>
    <property type="molecule type" value="mRNA"/>
</dbReference>
<evidence type="ECO:0000256" key="3">
    <source>
        <dbReference type="ARBA" id="ARBA00022737"/>
    </source>
</evidence>
<feature type="chain" id="PRO_5036046474" evidence="4">
    <location>
        <begin position="21"/>
        <end position="212"/>
    </location>
</feature>
<dbReference type="FunFam" id="2.80.10.50:FF:000023">
    <property type="entry name" value="Stromal cell-derived factor 2-like 1"/>
    <property type="match status" value="1"/>
</dbReference>
<dbReference type="SMART" id="SM00472">
    <property type="entry name" value="MIR"/>
    <property type="match status" value="3"/>
</dbReference>
<feature type="domain" description="MIR" evidence="5">
    <location>
        <begin position="139"/>
        <end position="193"/>
    </location>
</feature>
<dbReference type="SUPFAM" id="SSF82109">
    <property type="entry name" value="MIR domain"/>
    <property type="match status" value="1"/>
</dbReference>
<dbReference type="InterPro" id="IPR016093">
    <property type="entry name" value="MIR_motif"/>
</dbReference>
<sequence>MNFRHLVIFFLNALGYGTSANTYVSCGSVTKLFNPHYRVRLHSHDVKYGSGSGQQSVTGTPTQDDYNSNWLIKGKAGHPCDRGLPIKCGDEIRLEHISTQRNLHSHHFSSPLSDQQEVSAFGEEGEGDTGDVWTVVCDGDYWNRSDKVLLRHVDTDAYLGVTTQTYGRPISGQSEVVGLMRQGVQTKWQTMEGVFIMQSELPTPKLYEHTEL</sequence>
<evidence type="ECO:0000256" key="2">
    <source>
        <dbReference type="ARBA" id="ARBA00022729"/>
    </source>
</evidence>
<dbReference type="PANTHER" id="PTHR46809:SF2">
    <property type="entry name" value="GH21273P"/>
    <property type="match status" value="1"/>
</dbReference>
<keyword evidence="3" id="KW-0677">Repeat</keyword>
<name>A0A2P2I1F1_9CRUS</name>
<accession>A0A2P2I1F1</accession>
<dbReference type="PROSITE" id="PS50919">
    <property type="entry name" value="MIR"/>
    <property type="match status" value="3"/>
</dbReference>
<proteinExistence type="evidence at transcript level"/>
<keyword evidence="2 4" id="KW-0732">Signal</keyword>
<dbReference type="InterPro" id="IPR036300">
    <property type="entry name" value="MIR_dom_sf"/>
</dbReference>
<dbReference type="GO" id="GO:0005576">
    <property type="term" value="C:extracellular region"/>
    <property type="evidence" value="ECO:0007669"/>
    <property type="project" value="UniProtKB-SubCell"/>
</dbReference>
<evidence type="ECO:0000313" key="6">
    <source>
        <dbReference type="EMBL" id="LAB67867.1"/>
    </source>
</evidence>
<reference evidence="7" key="1">
    <citation type="submission" date="2017-11" db="EMBL/GenBank/DDBJ databases">
        <title>The sensing device of the deep-sea amphipod.</title>
        <authorList>
            <person name="Kobayashi H."/>
            <person name="Nagahama T."/>
            <person name="Arai W."/>
            <person name="Sasagawa Y."/>
            <person name="Umeda M."/>
            <person name="Hayashi T."/>
            <person name="Nikaido I."/>
            <person name="Watanabe H."/>
            <person name="Oguri K."/>
            <person name="Kitazato H."/>
            <person name="Fujioka K."/>
            <person name="Kido Y."/>
            <person name="Takami H."/>
        </authorList>
    </citation>
    <scope>NUCLEOTIDE SEQUENCE</scope>
    <source>
        <tissue evidence="7">Whole body</tissue>
    </source>
</reference>
<feature type="domain" description="MIR" evidence="5">
    <location>
        <begin position="21"/>
        <end position="75"/>
    </location>
</feature>
<dbReference type="Pfam" id="PF02815">
    <property type="entry name" value="MIR"/>
    <property type="match status" value="1"/>
</dbReference>
<dbReference type="Gene3D" id="2.80.10.50">
    <property type="match status" value="1"/>
</dbReference>
<comment type="subcellular location">
    <subcellularLocation>
        <location evidence="1">Secreted</location>
    </subcellularLocation>
</comment>
<evidence type="ECO:0000313" key="7">
    <source>
        <dbReference type="EMBL" id="LAC21542.1"/>
    </source>
</evidence>
<reference evidence="6" key="2">
    <citation type="journal article" date="2018" name="Biosci. Biotechnol. Biochem.">
        <title>Polysaccharide hydrolase of the hadal zone amphipods Hirondellea gigas.</title>
        <authorList>
            <person name="Kobayashi H."/>
            <person name="Nagahama T."/>
            <person name="Arai W."/>
            <person name="Sasagawa Y."/>
            <person name="Umeda M."/>
            <person name="Hayashi T."/>
            <person name="Nikaido I."/>
            <person name="Watanabe H."/>
            <person name="Oguri K."/>
            <person name="Kitazato H."/>
            <person name="Fujioka K."/>
            <person name="Kido Y."/>
            <person name="Takami H."/>
        </authorList>
    </citation>
    <scope>NUCLEOTIDE SEQUENCE</scope>
    <source>
        <tissue evidence="6">Whole body</tissue>
    </source>
</reference>
<dbReference type="AlphaFoldDB" id="A0A2P2I1F1"/>